<dbReference type="EMBL" id="BQNB010009057">
    <property type="protein sequence ID" value="GJS58119.1"/>
    <property type="molecule type" value="Genomic_DNA"/>
</dbReference>
<name>A0ABQ4WZ00_9ASTR</name>
<proteinExistence type="predicted"/>
<sequence length="390" mass="42671">MRLMYEKYVEDWTLRKQSTVRLTVGLSPTIILWRERWLSRKKQGIVPPRNTENSGQLESLKKCTSYSFGKKELEIALYVVPLPPRLGQVGVRVPHPACCAVLLPYIRDSPPISLHGLRASEGQPDYFSQAGGAHAGSGSFIVSVTSGKGNLCGVGARATSPVSVGSASRVALCLPKDSELLGKLEEAGDAAYQVGSQSKVVVTVSRVGHYNYMRRTAELPYQEVKVLDSLFVKVHLVWLCCASVWNGIVTYFQRLDERGKCPSPLWSQLSVSSAEACVVSTIQEVSWLNEDSLNFSVIVFPSICNFAFPQLWLLVCAFFRPVCPSRTSLSSLVALLTSAIFSQWSEIISPGGKGTADVDTPFVDMACRGPVECILHEPAVESRGRHSSAE</sequence>
<comment type="caution">
    <text evidence="1">The sequence shown here is derived from an EMBL/GenBank/DDBJ whole genome shotgun (WGS) entry which is preliminary data.</text>
</comment>
<evidence type="ECO:0000313" key="2">
    <source>
        <dbReference type="Proteomes" id="UP001151760"/>
    </source>
</evidence>
<evidence type="ECO:0000313" key="1">
    <source>
        <dbReference type="EMBL" id="GJS58119.1"/>
    </source>
</evidence>
<dbReference type="Proteomes" id="UP001151760">
    <property type="component" value="Unassembled WGS sequence"/>
</dbReference>
<accession>A0ABQ4WZ00</accession>
<protein>
    <submittedName>
        <fullName evidence="1">Uncharacterized protein</fullName>
    </submittedName>
</protein>
<organism evidence="1 2">
    <name type="scientific">Tanacetum coccineum</name>
    <dbReference type="NCBI Taxonomy" id="301880"/>
    <lineage>
        <taxon>Eukaryota</taxon>
        <taxon>Viridiplantae</taxon>
        <taxon>Streptophyta</taxon>
        <taxon>Embryophyta</taxon>
        <taxon>Tracheophyta</taxon>
        <taxon>Spermatophyta</taxon>
        <taxon>Magnoliopsida</taxon>
        <taxon>eudicotyledons</taxon>
        <taxon>Gunneridae</taxon>
        <taxon>Pentapetalae</taxon>
        <taxon>asterids</taxon>
        <taxon>campanulids</taxon>
        <taxon>Asterales</taxon>
        <taxon>Asteraceae</taxon>
        <taxon>Asteroideae</taxon>
        <taxon>Anthemideae</taxon>
        <taxon>Anthemidinae</taxon>
        <taxon>Tanacetum</taxon>
    </lineage>
</organism>
<reference evidence="1" key="1">
    <citation type="journal article" date="2022" name="Int. J. Mol. Sci.">
        <title>Draft Genome of Tanacetum Coccineum: Genomic Comparison of Closely Related Tanacetum-Family Plants.</title>
        <authorList>
            <person name="Yamashiro T."/>
            <person name="Shiraishi A."/>
            <person name="Nakayama K."/>
            <person name="Satake H."/>
        </authorList>
    </citation>
    <scope>NUCLEOTIDE SEQUENCE</scope>
</reference>
<keyword evidence="2" id="KW-1185">Reference proteome</keyword>
<gene>
    <name evidence="1" type="ORF">Tco_0652903</name>
</gene>
<reference evidence="1" key="2">
    <citation type="submission" date="2022-01" db="EMBL/GenBank/DDBJ databases">
        <authorList>
            <person name="Yamashiro T."/>
            <person name="Shiraishi A."/>
            <person name="Satake H."/>
            <person name="Nakayama K."/>
        </authorList>
    </citation>
    <scope>NUCLEOTIDE SEQUENCE</scope>
</reference>